<dbReference type="PANTHER" id="PTHR12873">
    <property type="entry name" value="T7-LIKE MITOCHONDRIAL DNA HELICASE"/>
    <property type="match status" value="1"/>
</dbReference>
<dbReference type="GO" id="GO:0005524">
    <property type="term" value="F:ATP binding"/>
    <property type="evidence" value="ECO:0007669"/>
    <property type="project" value="InterPro"/>
</dbReference>
<proteinExistence type="predicted"/>
<dbReference type="Gene3D" id="3.40.1360.10">
    <property type="match status" value="1"/>
</dbReference>
<dbReference type="GO" id="GO:0008270">
    <property type="term" value="F:zinc ion binding"/>
    <property type="evidence" value="ECO:0007669"/>
    <property type="project" value="InterPro"/>
</dbReference>
<reference evidence="2 3" key="1">
    <citation type="submission" date="2018-08" db="EMBL/GenBank/DDBJ databases">
        <title>A genome reference for cultivated species of the human gut microbiota.</title>
        <authorList>
            <person name="Zou Y."/>
            <person name="Xue W."/>
            <person name="Luo G."/>
        </authorList>
    </citation>
    <scope>NUCLEOTIDE SEQUENCE [LARGE SCALE GENOMIC DNA]</scope>
    <source>
        <strain evidence="2 3">AF28-26</strain>
    </source>
</reference>
<dbReference type="PROSITE" id="PS51199">
    <property type="entry name" value="SF4_HELICASE"/>
    <property type="match status" value="1"/>
</dbReference>
<dbReference type="InterPro" id="IPR027032">
    <property type="entry name" value="Twinkle-like"/>
</dbReference>
<comment type="caution">
    <text evidence="2">The sequence shown here is derived from an EMBL/GenBank/DDBJ whole genome shotgun (WGS) entry which is preliminary data.</text>
</comment>
<protein>
    <recommendedName>
        <fullName evidence="1">SF4 helicase domain-containing protein</fullName>
    </recommendedName>
</protein>
<evidence type="ECO:0000313" key="2">
    <source>
        <dbReference type="EMBL" id="RGQ39573.1"/>
    </source>
</evidence>
<accession>A0A412AWJ0</accession>
<dbReference type="EMBL" id="QRTC01000032">
    <property type="protein sequence ID" value="RGQ39573.1"/>
    <property type="molecule type" value="Genomic_DNA"/>
</dbReference>
<gene>
    <name evidence="2" type="ORF">DWY99_08680</name>
</gene>
<dbReference type="GO" id="GO:0006260">
    <property type="term" value="P:DNA replication"/>
    <property type="evidence" value="ECO:0007669"/>
    <property type="project" value="InterPro"/>
</dbReference>
<dbReference type="SUPFAM" id="SSF52540">
    <property type="entry name" value="P-loop containing nucleoside triphosphate hydrolases"/>
    <property type="match status" value="1"/>
</dbReference>
<dbReference type="InterPro" id="IPR036977">
    <property type="entry name" value="DNA_primase_Znf_CHC2"/>
</dbReference>
<organism evidence="2 3">
    <name type="scientific">[Clostridium] leptum</name>
    <dbReference type="NCBI Taxonomy" id="1535"/>
    <lineage>
        <taxon>Bacteria</taxon>
        <taxon>Bacillati</taxon>
        <taxon>Bacillota</taxon>
        <taxon>Clostridia</taxon>
        <taxon>Eubacteriales</taxon>
        <taxon>Oscillospiraceae</taxon>
        <taxon>Oscillospiraceae incertae sedis</taxon>
    </lineage>
</organism>
<sequence length="595" mass="68133">MPYELKREDILGLARKLNAETHEKGEELFFKYCPFCGGDGHDRNTFSINLKTGMFKCFRASCGRQGHFVQMAREFSYPLDFQASGKSKTVYRALPQKEIQVRDPAVIYLESRGISRETAKRYQITTRKDMPNVLAFPFYDQDGVLRFVKYRKTDFDKSRDKNKEWCEKDTMPILFGMKQCVDFGTLVITEGQIDSLTLADCGIKNAVSVPTGALGFTWLENCWDWVLKFKEVVVFGDCENGKITVADELSKRLPMPVRVTQPEDYFGEKDANDILRRYGKEAVVSAVHNAKLKPVNRVKELADVQAVDIYSMERIFTGINEIDRIIGGFYFGQVILLTGKRGEGKSTFMSQLIVEALEQGYKTFAYSGELTDYHFKRWLDFQAAGPDNIVSNKDQFGEETYLLTNEVIDKLNSWYRGKAYLYDNSAVIESEELESLLVTIEKAVCRYGIRFVCIDNLMTALDVDMRDDLYRAQSKFLRELKLLAYRHNIVVLLVAHPRKMKDGNFANDDVAGSGDITNRVDVVMSYSRSEDEACDSKLAITKNRLTGRLAIEEKQIKLFYSNKSKRITSVRSNGKNYSWKSEKEMIESGLLDLPF</sequence>
<feature type="domain" description="SF4 helicase" evidence="1">
    <location>
        <begin position="308"/>
        <end position="574"/>
    </location>
</feature>
<dbReference type="PANTHER" id="PTHR12873:SF0">
    <property type="entry name" value="TWINKLE MTDNA HELICASE"/>
    <property type="match status" value="1"/>
</dbReference>
<dbReference type="SUPFAM" id="SSF56731">
    <property type="entry name" value="DNA primase core"/>
    <property type="match status" value="1"/>
</dbReference>
<dbReference type="InterPro" id="IPR007694">
    <property type="entry name" value="DNA_helicase_DnaB-like_C"/>
</dbReference>
<dbReference type="InterPro" id="IPR027417">
    <property type="entry name" value="P-loop_NTPase"/>
</dbReference>
<dbReference type="Proteomes" id="UP000284751">
    <property type="component" value="Unassembled WGS sequence"/>
</dbReference>
<evidence type="ECO:0000259" key="1">
    <source>
        <dbReference type="PROSITE" id="PS51199"/>
    </source>
</evidence>
<dbReference type="AlphaFoldDB" id="A0A412AWJ0"/>
<dbReference type="GO" id="GO:0003697">
    <property type="term" value="F:single-stranded DNA binding"/>
    <property type="evidence" value="ECO:0007669"/>
    <property type="project" value="InterPro"/>
</dbReference>
<dbReference type="GO" id="GO:0043139">
    <property type="term" value="F:5'-3' DNA helicase activity"/>
    <property type="evidence" value="ECO:0007669"/>
    <property type="project" value="InterPro"/>
</dbReference>
<dbReference type="Gene3D" id="3.90.580.10">
    <property type="entry name" value="Zinc finger, CHC2-type domain"/>
    <property type="match status" value="1"/>
</dbReference>
<dbReference type="CDD" id="cd01029">
    <property type="entry name" value="TOPRIM_primases"/>
    <property type="match status" value="1"/>
</dbReference>
<name>A0A412AWJ0_9FIRM</name>
<dbReference type="InterPro" id="IPR014774">
    <property type="entry name" value="KaiC-like_dom"/>
</dbReference>
<dbReference type="Pfam" id="PF06745">
    <property type="entry name" value="ATPase"/>
    <property type="match status" value="1"/>
</dbReference>
<dbReference type="InterPro" id="IPR034154">
    <property type="entry name" value="TOPRIM_DnaG/twinkle"/>
</dbReference>
<evidence type="ECO:0000313" key="3">
    <source>
        <dbReference type="Proteomes" id="UP000284751"/>
    </source>
</evidence>
<dbReference type="Gene3D" id="3.40.50.300">
    <property type="entry name" value="P-loop containing nucleotide triphosphate hydrolases"/>
    <property type="match status" value="1"/>
</dbReference>